<dbReference type="STRING" id="644223.C4R2X6"/>
<dbReference type="GO" id="GO:0005737">
    <property type="term" value="C:cytoplasm"/>
    <property type="evidence" value="ECO:0007669"/>
    <property type="project" value="TreeGrafter"/>
</dbReference>
<reference evidence="6 7" key="1">
    <citation type="journal article" date="2009" name="Nat. Biotechnol.">
        <title>Genome sequence of the recombinant protein production host Pichia pastoris.</title>
        <authorList>
            <person name="De Schutter K."/>
            <person name="Lin Y.C."/>
            <person name="Tiels P."/>
            <person name="Van Hecke A."/>
            <person name="Glinka S."/>
            <person name="Weber-Lehmann J."/>
            <person name="Rouze P."/>
            <person name="Van de Peer Y."/>
            <person name="Callewaert N."/>
        </authorList>
    </citation>
    <scope>NUCLEOTIDE SEQUENCE [LARGE SCALE GENOMIC DNA]</scope>
    <source>
        <strain evidence="7">GS115 / ATCC 20864</strain>
    </source>
</reference>
<dbReference type="EMBL" id="FN392320">
    <property type="protein sequence ID" value="CAY69850.1"/>
    <property type="molecule type" value="Genomic_DNA"/>
</dbReference>
<dbReference type="SUPFAM" id="SSF51905">
    <property type="entry name" value="FAD/NAD(P)-binding domain"/>
    <property type="match status" value="1"/>
</dbReference>
<dbReference type="Pfam" id="PF07992">
    <property type="entry name" value="Pyr_redox_2"/>
    <property type="match status" value="1"/>
</dbReference>
<dbReference type="Proteomes" id="UP000000314">
    <property type="component" value="Chromosome 2"/>
</dbReference>
<dbReference type="RefSeq" id="XP_002492130.1">
    <property type="nucleotide sequence ID" value="XM_002492085.1"/>
</dbReference>
<evidence type="ECO:0000259" key="5">
    <source>
        <dbReference type="Pfam" id="PF07992"/>
    </source>
</evidence>
<protein>
    <submittedName>
        <fullName evidence="6">Mitochondrial cell death effector that translocates to the nucleus in response to apoptotic stimuli</fullName>
    </submittedName>
</protein>
<dbReference type="Gene3D" id="3.50.50.60">
    <property type="entry name" value="FAD/NAD(P)-binding domain"/>
    <property type="match status" value="2"/>
</dbReference>
<evidence type="ECO:0000256" key="3">
    <source>
        <dbReference type="ARBA" id="ARBA00022827"/>
    </source>
</evidence>
<keyword evidence="3" id="KW-0274">FAD</keyword>
<dbReference type="PRINTS" id="PR00368">
    <property type="entry name" value="FADPNR"/>
</dbReference>
<evidence type="ECO:0000256" key="4">
    <source>
        <dbReference type="ARBA" id="ARBA00023002"/>
    </source>
</evidence>
<dbReference type="HOGENOM" id="CLU_019845_2_0_1"/>
<dbReference type="FunCoup" id="C4R2X6">
    <property type="interactions" value="418"/>
</dbReference>
<name>C4R2X6_KOMPG</name>
<dbReference type="GeneID" id="8199183"/>
<evidence type="ECO:0000313" key="6">
    <source>
        <dbReference type="EMBL" id="CAY69850.1"/>
    </source>
</evidence>
<dbReference type="InParanoid" id="C4R2X6"/>
<gene>
    <name evidence="6" type="ordered locus">PAS_chr2-2_0079</name>
</gene>
<feature type="domain" description="FAD/NAD(P)-binding" evidence="5">
    <location>
        <begin position="2"/>
        <end position="267"/>
    </location>
</feature>
<dbReference type="InterPro" id="IPR023753">
    <property type="entry name" value="FAD/NAD-binding_dom"/>
</dbReference>
<dbReference type="PRINTS" id="PR00469">
    <property type="entry name" value="PNDRDTASEII"/>
</dbReference>
<evidence type="ECO:0000313" key="7">
    <source>
        <dbReference type="Proteomes" id="UP000000314"/>
    </source>
</evidence>
<dbReference type="GO" id="GO:0050660">
    <property type="term" value="F:flavin adenine dinucleotide binding"/>
    <property type="evidence" value="ECO:0007669"/>
    <property type="project" value="TreeGrafter"/>
</dbReference>
<comment type="similarity">
    <text evidence="1">Belongs to the FAD-dependent oxidoreductase family.</text>
</comment>
<keyword evidence="2" id="KW-0285">Flavoprotein</keyword>
<dbReference type="GO" id="GO:0004174">
    <property type="term" value="F:electron-transferring-flavoprotein dehydrogenase activity"/>
    <property type="evidence" value="ECO:0007669"/>
    <property type="project" value="TreeGrafter"/>
</dbReference>
<dbReference type="InterPro" id="IPR036188">
    <property type="entry name" value="FAD/NAD-bd_sf"/>
</dbReference>
<proteinExistence type="inferred from homology"/>
<keyword evidence="4" id="KW-0560">Oxidoreductase</keyword>
<dbReference type="KEGG" id="ppa:PAS_chr2-2_0079"/>
<evidence type="ECO:0000256" key="2">
    <source>
        <dbReference type="ARBA" id="ARBA00022630"/>
    </source>
</evidence>
<dbReference type="OMA" id="LHANTIV"/>
<dbReference type="PANTHER" id="PTHR43735:SF3">
    <property type="entry name" value="FERROPTOSIS SUPPRESSOR PROTEIN 1"/>
    <property type="match status" value="1"/>
</dbReference>
<dbReference type="AlphaFoldDB" id="C4R2X6"/>
<dbReference type="OrthoDB" id="202203at2759"/>
<keyword evidence="7" id="KW-1185">Reference proteome</keyword>
<accession>C4R2X6</accession>
<evidence type="ECO:0000256" key="1">
    <source>
        <dbReference type="ARBA" id="ARBA00006442"/>
    </source>
</evidence>
<dbReference type="eggNOG" id="KOG1336">
    <property type="taxonomic scope" value="Eukaryota"/>
</dbReference>
<dbReference type="PANTHER" id="PTHR43735">
    <property type="entry name" value="APOPTOSIS-INDUCING FACTOR 1"/>
    <property type="match status" value="1"/>
</dbReference>
<sequence>MFQIVIVGSGFYGIALANRLQKLNANITLIANSERTIFLPSTIRLPFNKDASRVEVLVKDVLNSNVELIVDQVLNIDEERIELKSNHSIAYDRLVIATGAEWDDPICPDKFLQYGIETYANELSAKIEKARNIVIVGGGIVGVEVAGEIAYHCPKKTVTLIHSRDKILNGEVIEKARDSVQSQLLNLGVKLILGKKAEIKGDSVSIDGSQIPCDHLIKATGPRANPPPSSIKGLLNEQREIVISATFQTVSTPKIYAIGDVTNYPERGLVSRHSWLATICHNLQEDVNGTSNYRSIKWHKRNFKANVGISVGPEGGAGQIVLPFGICINAPKFLIVKSKSATLFCGRFKSLYSYY</sequence>
<organism evidence="6 7">
    <name type="scientific">Komagataella phaffii (strain GS115 / ATCC 20864)</name>
    <name type="common">Yeast</name>
    <name type="synonym">Pichia pastoris</name>
    <dbReference type="NCBI Taxonomy" id="644223"/>
    <lineage>
        <taxon>Eukaryota</taxon>
        <taxon>Fungi</taxon>
        <taxon>Dikarya</taxon>
        <taxon>Ascomycota</taxon>
        <taxon>Saccharomycotina</taxon>
        <taxon>Pichiomycetes</taxon>
        <taxon>Pichiales</taxon>
        <taxon>Pichiaceae</taxon>
        <taxon>Komagataella</taxon>
    </lineage>
</organism>